<proteinExistence type="predicted"/>
<protein>
    <submittedName>
        <fullName evidence="2">Uncharacterized protein</fullName>
    </submittedName>
</protein>
<keyword evidence="3" id="KW-1185">Reference proteome</keyword>
<name>A0ABQ1RUW4_9MICO</name>
<evidence type="ECO:0000313" key="2">
    <source>
        <dbReference type="EMBL" id="GGD78861.1"/>
    </source>
</evidence>
<evidence type="ECO:0000313" key="3">
    <source>
        <dbReference type="Proteomes" id="UP000629365"/>
    </source>
</evidence>
<dbReference type="EMBL" id="BMCM01000003">
    <property type="protein sequence ID" value="GGD78861.1"/>
    <property type="molecule type" value="Genomic_DNA"/>
</dbReference>
<feature type="compositionally biased region" description="Basic and acidic residues" evidence="1">
    <location>
        <begin position="10"/>
        <end position="21"/>
    </location>
</feature>
<accession>A0ABQ1RUW4</accession>
<gene>
    <name evidence="2" type="ORF">GCM10007269_22150</name>
</gene>
<comment type="caution">
    <text evidence="2">The sequence shown here is derived from an EMBL/GenBank/DDBJ whole genome shotgun (WGS) entry which is preliminary data.</text>
</comment>
<evidence type="ECO:0000256" key="1">
    <source>
        <dbReference type="SAM" id="MobiDB-lite"/>
    </source>
</evidence>
<reference evidence="3" key="1">
    <citation type="journal article" date="2019" name="Int. J. Syst. Evol. Microbiol.">
        <title>The Global Catalogue of Microorganisms (GCM) 10K type strain sequencing project: providing services to taxonomists for standard genome sequencing and annotation.</title>
        <authorList>
            <consortium name="The Broad Institute Genomics Platform"/>
            <consortium name="The Broad Institute Genome Sequencing Center for Infectious Disease"/>
            <person name="Wu L."/>
            <person name="Ma J."/>
        </authorList>
    </citation>
    <scope>NUCLEOTIDE SEQUENCE [LARGE SCALE GENOMIC DNA]</scope>
    <source>
        <strain evidence="3">CCM 7640</strain>
    </source>
</reference>
<organism evidence="2 3">
    <name type="scientific">Microbacterium murale</name>
    <dbReference type="NCBI Taxonomy" id="1081040"/>
    <lineage>
        <taxon>Bacteria</taxon>
        <taxon>Bacillati</taxon>
        <taxon>Actinomycetota</taxon>
        <taxon>Actinomycetes</taxon>
        <taxon>Micrococcales</taxon>
        <taxon>Microbacteriaceae</taxon>
        <taxon>Microbacterium</taxon>
    </lineage>
</organism>
<dbReference type="Proteomes" id="UP000629365">
    <property type="component" value="Unassembled WGS sequence"/>
</dbReference>
<feature type="region of interest" description="Disordered" evidence="1">
    <location>
        <begin position="1"/>
        <end position="21"/>
    </location>
</feature>
<sequence length="79" mass="8887">MKMDNTFTHQNHEKSEVALPQCDKRPLGSVVGEEKIREWHDGWQPLPWFKEQRIGPESTTDEIVSAILRDLSGPSGGSA</sequence>